<protein>
    <recommendedName>
        <fullName evidence="3">Carrier domain-containing protein</fullName>
    </recommendedName>
</protein>
<dbReference type="Pfam" id="PF13193">
    <property type="entry name" value="AMP-binding_C"/>
    <property type="match status" value="1"/>
</dbReference>
<evidence type="ECO:0000256" key="2">
    <source>
        <dbReference type="ARBA" id="ARBA00022553"/>
    </source>
</evidence>
<dbReference type="Pfam" id="PF00501">
    <property type="entry name" value="AMP-binding"/>
    <property type="match status" value="1"/>
</dbReference>
<dbReference type="SMART" id="SM00823">
    <property type="entry name" value="PKS_PP"/>
    <property type="match status" value="1"/>
</dbReference>
<dbReference type="SUPFAM" id="SSF47336">
    <property type="entry name" value="ACP-like"/>
    <property type="match status" value="1"/>
</dbReference>
<dbReference type="Gene3D" id="3.40.50.12780">
    <property type="entry name" value="N-terminal domain of ligase-like"/>
    <property type="match status" value="1"/>
</dbReference>
<dbReference type="EMBL" id="BMUT01000003">
    <property type="protein sequence ID" value="GGX75468.1"/>
    <property type="molecule type" value="Genomic_DNA"/>
</dbReference>
<dbReference type="InterPro" id="IPR036736">
    <property type="entry name" value="ACP-like_sf"/>
</dbReference>
<dbReference type="Pfam" id="PF00550">
    <property type="entry name" value="PP-binding"/>
    <property type="match status" value="1"/>
</dbReference>
<dbReference type="RefSeq" id="WP_190021373.1">
    <property type="nucleotide sequence ID" value="NZ_BMUT01000003.1"/>
</dbReference>
<dbReference type="Proteomes" id="UP000659223">
    <property type="component" value="Unassembled WGS sequence"/>
</dbReference>
<keyword evidence="1" id="KW-0596">Phosphopantetheine</keyword>
<gene>
    <name evidence="4" type="ORF">GCM10010324_21110</name>
</gene>
<comment type="caution">
    <text evidence="4">The sequence shown here is derived from an EMBL/GenBank/DDBJ whole genome shotgun (WGS) entry which is preliminary data.</text>
</comment>
<dbReference type="NCBIfam" id="TIGR01733">
    <property type="entry name" value="AA-adenyl-dom"/>
    <property type="match status" value="1"/>
</dbReference>
<dbReference type="PANTHER" id="PTHR45527:SF1">
    <property type="entry name" value="FATTY ACID SYNTHASE"/>
    <property type="match status" value="1"/>
</dbReference>
<proteinExistence type="predicted"/>
<dbReference type="InterPro" id="IPR045851">
    <property type="entry name" value="AMP-bd_C_sf"/>
</dbReference>
<sequence length="582" mass="61848">MTVFAGTSARAEQGSTTAALARQQTGLLITSPAEFAVALYGAWEAGLGVLPLPVDFPDERLRHMLADCRPAALVASVDQADRAARLAAAVQPAIEVVVLDAVPDREEHLPRTSAPHLPENPDTAAFTVYTSGSTGRPKGVLIRHEQIGRLVSWCADAWGIGPWARVAQTLSLGFDFGLQELFTFLPFGGCVVVPGQEDRASARAYAGFLRRERVSVLFTTPSFADELIAAGERLPDLRLVLLGGEVLKGVTAEGVRALAAPDCRLFNGYGPTEATVNCLMYEIPRPPEGAEPPAVVPVGSATAAARIDLVDERGRPVPVGALGEIRIGGPGVADGYLGRPELTAERFVRCEDTGEVLYRTGDLAYARHDGVFVVVGRADRQVKVRGHRAELGEIERTLRGVPGVSSAEVRVIGTPARLVAYLVGAGIDSGTVRDHLAARLPPAMLPEQEVLLTRLPTTANGKLDEAALARLAEERHALRLPDAASPAEIEAAVCAAWAAALAAPEVAPDVNVFDLGAHSLVVTRVHGRISAALGVDFPVHEVFEYPRPRDLARRLAALRRVDRIDRDGPADTLAAATVKDDQ</sequence>
<dbReference type="InterPro" id="IPR010071">
    <property type="entry name" value="AA_adenyl_dom"/>
</dbReference>
<keyword evidence="5" id="KW-1185">Reference proteome</keyword>
<evidence type="ECO:0000313" key="5">
    <source>
        <dbReference type="Proteomes" id="UP000659223"/>
    </source>
</evidence>
<dbReference type="InterPro" id="IPR000873">
    <property type="entry name" value="AMP-dep_synth/lig_dom"/>
</dbReference>
<evidence type="ECO:0000259" key="3">
    <source>
        <dbReference type="PROSITE" id="PS50075"/>
    </source>
</evidence>
<reference evidence="5" key="1">
    <citation type="journal article" date="2019" name="Int. J. Syst. Evol. Microbiol.">
        <title>The Global Catalogue of Microorganisms (GCM) 10K type strain sequencing project: providing services to taxonomists for standard genome sequencing and annotation.</title>
        <authorList>
            <consortium name="The Broad Institute Genomics Platform"/>
            <consortium name="The Broad Institute Genome Sequencing Center for Infectious Disease"/>
            <person name="Wu L."/>
            <person name="Ma J."/>
        </authorList>
    </citation>
    <scope>NUCLEOTIDE SEQUENCE [LARGE SCALE GENOMIC DNA]</scope>
    <source>
        <strain evidence="5">JCM 4586</strain>
    </source>
</reference>
<dbReference type="InterPro" id="IPR042099">
    <property type="entry name" value="ANL_N_sf"/>
</dbReference>
<dbReference type="Gene3D" id="1.10.1200.10">
    <property type="entry name" value="ACP-like"/>
    <property type="match status" value="1"/>
</dbReference>
<dbReference type="InterPro" id="IPR020806">
    <property type="entry name" value="PKS_PP-bd"/>
</dbReference>
<evidence type="ECO:0000313" key="4">
    <source>
        <dbReference type="EMBL" id="GGX75468.1"/>
    </source>
</evidence>
<organism evidence="4 5">
    <name type="scientific">Streptomyces hiroshimensis</name>
    <dbReference type="NCBI Taxonomy" id="66424"/>
    <lineage>
        <taxon>Bacteria</taxon>
        <taxon>Bacillati</taxon>
        <taxon>Actinomycetota</taxon>
        <taxon>Actinomycetes</taxon>
        <taxon>Kitasatosporales</taxon>
        <taxon>Streptomycetaceae</taxon>
        <taxon>Streptomyces</taxon>
    </lineage>
</organism>
<dbReference type="Gene3D" id="3.30.300.30">
    <property type="match status" value="1"/>
</dbReference>
<evidence type="ECO:0000256" key="1">
    <source>
        <dbReference type="ARBA" id="ARBA00022450"/>
    </source>
</evidence>
<dbReference type="PROSITE" id="PS50075">
    <property type="entry name" value="CARRIER"/>
    <property type="match status" value="1"/>
</dbReference>
<dbReference type="CDD" id="cd05930">
    <property type="entry name" value="A_NRPS"/>
    <property type="match status" value="1"/>
</dbReference>
<name>A0ABQ2YA33_9ACTN</name>
<keyword evidence="2" id="KW-0597">Phosphoprotein</keyword>
<feature type="domain" description="Carrier" evidence="3">
    <location>
        <begin position="484"/>
        <end position="559"/>
    </location>
</feature>
<dbReference type="InterPro" id="IPR025110">
    <property type="entry name" value="AMP-bd_C"/>
</dbReference>
<accession>A0ABQ2YA33</accession>
<dbReference type="PANTHER" id="PTHR45527">
    <property type="entry name" value="NONRIBOSOMAL PEPTIDE SYNTHETASE"/>
    <property type="match status" value="1"/>
</dbReference>
<dbReference type="InterPro" id="IPR009081">
    <property type="entry name" value="PP-bd_ACP"/>
</dbReference>
<dbReference type="SUPFAM" id="SSF56801">
    <property type="entry name" value="Acetyl-CoA synthetase-like"/>
    <property type="match status" value="1"/>
</dbReference>